<evidence type="ECO:0000256" key="3">
    <source>
        <dbReference type="ARBA" id="ARBA00023143"/>
    </source>
</evidence>
<evidence type="ECO:0000256" key="1">
    <source>
        <dbReference type="ARBA" id="ARBA00004117"/>
    </source>
</evidence>
<name>A0ABM8Q8N9_9BACT</name>
<comment type="subcellular location">
    <subcellularLocation>
        <location evidence="1 4">Bacterial flagellum basal body</location>
    </subcellularLocation>
</comment>
<dbReference type="EMBL" id="CAJHOF010000014">
    <property type="protein sequence ID" value="CAD7289314.1"/>
    <property type="molecule type" value="Genomic_DNA"/>
</dbReference>
<evidence type="ECO:0008006" key="10">
    <source>
        <dbReference type="Google" id="ProtNLM"/>
    </source>
</evidence>
<evidence type="ECO:0000259" key="6">
    <source>
        <dbReference type="Pfam" id="PF06429"/>
    </source>
</evidence>
<dbReference type="PANTHER" id="PTHR30435:SF19">
    <property type="entry name" value="FLAGELLAR BASAL-BODY ROD PROTEIN FLGG"/>
    <property type="match status" value="1"/>
</dbReference>
<dbReference type="RefSeq" id="WP_229933246.1">
    <property type="nucleotide sequence ID" value="NZ_CAJHOF010000014.1"/>
</dbReference>
<organism evidence="8 9">
    <name type="scientific">Campylobacter majalis</name>
    <dbReference type="NCBI Taxonomy" id="2790656"/>
    <lineage>
        <taxon>Bacteria</taxon>
        <taxon>Pseudomonadati</taxon>
        <taxon>Campylobacterota</taxon>
        <taxon>Epsilonproteobacteria</taxon>
        <taxon>Campylobacterales</taxon>
        <taxon>Campylobacteraceae</taxon>
        <taxon>Campylobacter</taxon>
    </lineage>
</organism>
<keyword evidence="3 4" id="KW-0975">Bacterial flagellum</keyword>
<feature type="domain" description="Flagellar basal body rod protein N-terminal" evidence="5">
    <location>
        <begin position="5"/>
        <end position="35"/>
    </location>
</feature>
<evidence type="ECO:0000256" key="4">
    <source>
        <dbReference type="RuleBase" id="RU362116"/>
    </source>
</evidence>
<dbReference type="PANTHER" id="PTHR30435">
    <property type="entry name" value="FLAGELLAR PROTEIN"/>
    <property type="match status" value="1"/>
</dbReference>
<dbReference type="Pfam" id="PF22692">
    <property type="entry name" value="LlgE_F_G_D1"/>
    <property type="match status" value="1"/>
</dbReference>
<dbReference type="Pfam" id="PF00460">
    <property type="entry name" value="Flg_bb_rod"/>
    <property type="match status" value="1"/>
</dbReference>
<evidence type="ECO:0000313" key="8">
    <source>
        <dbReference type="EMBL" id="CAD7289314.1"/>
    </source>
</evidence>
<dbReference type="Pfam" id="PF06429">
    <property type="entry name" value="Flg_bbr_C"/>
    <property type="match status" value="1"/>
</dbReference>
<dbReference type="InterPro" id="IPR053967">
    <property type="entry name" value="LlgE_F_G-like_D1"/>
</dbReference>
<keyword evidence="9" id="KW-1185">Reference proteome</keyword>
<gene>
    <name evidence="8" type="ORF">LMG7974_01459</name>
</gene>
<dbReference type="InterPro" id="IPR020013">
    <property type="entry name" value="Flagellar_FlgE/F/G"/>
</dbReference>
<dbReference type="PROSITE" id="PS00588">
    <property type="entry name" value="FLAGELLA_BB_ROD"/>
    <property type="match status" value="1"/>
</dbReference>
<evidence type="ECO:0000259" key="5">
    <source>
        <dbReference type="Pfam" id="PF00460"/>
    </source>
</evidence>
<accession>A0ABM8Q8N9</accession>
<reference evidence="8 9" key="1">
    <citation type="submission" date="2020-11" db="EMBL/GenBank/DDBJ databases">
        <authorList>
            <person name="Peeters C."/>
        </authorList>
    </citation>
    <scope>NUCLEOTIDE SEQUENCE [LARGE SCALE GENOMIC DNA]</scope>
    <source>
        <strain evidence="8 9">LMG 7974</strain>
    </source>
</reference>
<evidence type="ECO:0000259" key="7">
    <source>
        <dbReference type="Pfam" id="PF22692"/>
    </source>
</evidence>
<feature type="domain" description="Flagellar hook protein FlgE/F/G-like D1" evidence="7">
    <location>
        <begin position="89"/>
        <end position="134"/>
    </location>
</feature>
<comment type="similarity">
    <text evidence="2 4">Belongs to the flagella basal body rod proteins family.</text>
</comment>
<dbReference type="InterPro" id="IPR037925">
    <property type="entry name" value="FlgE/F/G-like"/>
</dbReference>
<feature type="domain" description="Flagellar basal-body/hook protein C-terminal" evidence="6">
    <location>
        <begin position="484"/>
        <end position="528"/>
    </location>
</feature>
<sequence>MMRGFYNGISGVKTQSFSMDVVSNNISNVNTVGFKSSRPEFASIFYQTNIAAGNNPTTDQVGLGARAQTTALNMNMGSFVNTDNKFDFAIQGNGYFAVTDSYGATYYTRNGGFDIDAAGNLVDINGRFVQGTINPISPITPTNTAMATYGSKTAQAFTLNQINSLELANENEQQNIVLPHFLYQPANPTKNVDIRGNLDSSKLTQTQYIELENTSFSHEVDENAKTIKLSGNVKNSQNVLEYKAGDSVVVKVTSGDKFSEITTQIDGDGNWQIDDYALRYMDVSNLAVTSTLITQQEVANKQKMSTDLFTANGTKNLLTLEYTKQLPQAKDSTTWDLVATITDANGNIVAKNEGVMTFGPNATLISSTITSVGGVNLNFGKVAPDGTSTGLVSSNQTARSEIKRDGYAEGILKSYETTDNGVILANFNNGMMFPIARVALYHFQNEQGLAKMGDNVYTKTPNSGEPFFYRNDNNEIILGASIVSNRLENSNVDLGDEFTQMIVTQKAYDASAKSITTSDEMIQTAINMKQ</sequence>
<dbReference type="NCBIfam" id="TIGR03506">
    <property type="entry name" value="FlgEFG_subfam"/>
    <property type="match status" value="2"/>
</dbReference>
<comment type="caution">
    <text evidence="8">The sequence shown here is derived from an EMBL/GenBank/DDBJ whole genome shotgun (WGS) entry which is preliminary data.</text>
</comment>
<dbReference type="SUPFAM" id="SSF117143">
    <property type="entry name" value="Flagellar hook protein flgE"/>
    <property type="match status" value="1"/>
</dbReference>
<protein>
    <recommendedName>
        <fullName evidence="10">Flagellar basal body protein</fullName>
    </recommendedName>
</protein>
<dbReference type="InterPro" id="IPR019776">
    <property type="entry name" value="Flagellar_basal_body_rod_CS"/>
</dbReference>
<dbReference type="Proteomes" id="UP000789803">
    <property type="component" value="Unassembled WGS sequence"/>
</dbReference>
<dbReference type="InterPro" id="IPR010930">
    <property type="entry name" value="Flg_bb/hook_C_dom"/>
</dbReference>
<proteinExistence type="inferred from homology"/>
<evidence type="ECO:0000313" key="9">
    <source>
        <dbReference type="Proteomes" id="UP000789803"/>
    </source>
</evidence>
<dbReference type="InterPro" id="IPR001444">
    <property type="entry name" value="Flag_bb_rod_N"/>
</dbReference>
<evidence type="ECO:0000256" key="2">
    <source>
        <dbReference type="ARBA" id="ARBA00009677"/>
    </source>
</evidence>